<dbReference type="InterPro" id="IPR013096">
    <property type="entry name" value="Cupin_2"/>
</dbReference>
<dbReference type="EMBL" id="JAHESF010000003">
    <property type="protein sequence ID" value="MBT1695952.1"/>
    <property type="molecule type" value="Genomic_DNA"/>
</dbReference>
<evidence type="ECO:0000313" key="2">
    <source>
        <dbReference type="EMBL" id="MBT1695952.1"/>
    </source>
</evidence>
<evidence type="ECO:0000313" key="3">
    <source>
        <dbReference type="Proteomes" id="UP001319200"/>
    </source>
</evidence>
<dbReference type="InterPro" id="IPR014710">
    <property type="entry name" value="RmlC-like_jellyroll"/>
</dbReference>
<evidence type="ECO:0000259" key="1">
    <source>
        <dbReference type="Pfam" id="PF07883"/>
    </source>
</evidence>
<dbReference type="RefSeq" id="WP_254160788.1">
    <property type="nucleotide sequence ID" value="NZ_JAHESF010000003.1"/>
</dbReference>
<dbReference type="Gene3D" id="2.60.120.10">
    <property type="entry name" value="Jelly Rolls"/>
    <property type="match status" value="1"/>
</dbReference>
<reference evidence="2 3" key="1">
    <citation type="submission" date="2021-05" db="EMBL/GenBank/DDBJ databases">
        <title>A Polyphasic approach of four new species of the genus Ohtaekwangia: Ohtaekwangia histidinii sp. nov., Ohtaekwangia cretensis sp. nov., Ohtaekwangia indiensis sp. nov., Ohtaekwangia reichenbachii sp. nov. from diverse environment.</title>
        <authorList>
            <person name="Octaviana S."/>
        </authorList>
    </citation>
    <scope>NUCLEOTIDE SEQUENCE [LARGE SCALE GENOMIC DNA]</scope>
    <source>
        <strain evidence="2 3">PWU4</strain>
    </source>
</reference>
<accession>A0AAP2DJ53</accession>
<name>A0AAP2DJ53_9BACT</name>
<comment type="caution">
    <text evidence="2">The sequence shown here is derived from an EMBL/GenBank/DDBJ whole genome shotgun (WGS) entry which is preliminary data.</text>
</comment>
<feature type="domain" description="Cupin type-2" evidence="1">
    <location>
        <begin position="38"/>
        <end position="99"/>
    </location>
</feature>
<dbReference type="Proteomes" id="UP001319200">
    <property type="component" value="Unassembled WGS sequence"/>
</dbReference>
<dbReference type="InterPro" id="IPR053146">
    <property type="entry name" value="QDO-like"/>
</dbReference>
<dbReference type="PANTHER" id="PTHR36440">
    <property type="entry name" value="PUTATIVE (AFU_ORTHOLOGUE AFUA_8G07350)-RELATED"/>
    <property type="match status" value="1"/>
</dbReference>
<gene>
    <name evidence="2" type="ORF">KK083_03630</name>
</gene>
<proteinExistence type="predicted"/>
<dbReference type="PANTHER" id="PTHR36440:SF1">
    <property type="entry name" value="PUTATIVE (AFU_ORTHOLOGUE AFUA_8G07350)-RELATED"/>
    <property type="match status" value="1"/>
</dbReference>
<dbReference type="AlphaFoldDB" id="A0AAP2DJ53"/>
<sequence>MKTKPVTLKSPLEKYEVTILESSADTRGAYSLLEVNLFAGGGNEMHYHTTFSEHFEVRSGVLSVQVGKKILQLQAGDCYTVTPHVHHRFFNEFEQSVIFRCTISPARDFEKVLRIGYGLANDGLINKKGMPKNFWHAVILFQLAESYLCGLPHGFQVRVFGALAKVARWLKADRALRKYYV</sequence>
<keyword evidence="3" id="KW-1185">Reference proteome</keyword>
<dbReference type="SUPFAM" id="SSF51182">
    <property type="entry name" value="RmlC-like cupins"/>
    <property type="match status" value="1"/>
</dbReference>
<dbReference type="Pfam" id="PF07883">
    <property type="entry name" value="Cupin_2"/>
    <property type="match status" value="1"/>
</dbReference>
<organism evidence="2 3">
    <name type="scientific">Chryseosolibacter histidini</name>
    <dbReference type="NCBI Taxonomy" id="2782349"/>
    <lineage>
        <taxon>Bacteria</taxon>
        <taxon>Pseudomonadati</taxon>
        <taxon>Bacteroidota</taxon>
        <taxon>Cytophagia</taxon>
        <taxon>Cytophagales</taxon>
        <taxon>Chryseotaleaceae</taxon>
        <taxon>Chryseosolibacter</taxon>
    </lineage>
</organism>
<protein>
    <submittedName>
        <fullName evidence="2">Cupin domain-containing protein</fullName>
    </submittedName>
</protein>
<dbReference type="InterPro" id="IPR011051">
    <property type="entry name" value="RmlC_Cupin_sf"/>
</dbReference>